<evidence type="ECO:0000313" key="2">
    <source>
        <dbReference type="Proteomes" id="UP001139157"/>
    </source>
</evidence>
<protein>
    <submittedName>
        <fullName evidence="1">Uncharacterized protein</fullName>
    </submittedName>
</protein>
<dbReference type="Proteomes" id="UP001139157">
    <property type="component" value="Unassembled WGS sequence"/>
</dbReference>
<proteinExistence type="predicted"/>
<comment type="caution">
    <text evidence="1">The sequence shown here is derived from an EMBL/GenBank/DDBJ whole genome shotgun (WGS) entry which is preliminary data.</text>
</comment>
<evidence type="ECO:0000313" key="1">
    <source>
        <dbReference type="EMBL" id="MCM6773917.1"/>
    </source>
</evidence>
<name>A0A9X2IVH7_9NOCA</name>
<dbReference type="RefSeq" id="WP_251910999.1">
    <property type="nucleotide sequence ID" value="NZ_JAMRXG010000004.1"/>
</dbReference>
<dbReference type="AlphaFoldDB" id="A0A9X2IVH7"/>
<accession>A0A9X2IVH7</accession>
<reference evidence="1" key="1">
    <citation type="submission" date="2022-06" db="EMBL/GenBank/DDBJ databases">
        <title>Novel species in genus nocardia.</title>
        <authorList>
            <person name="Li F."/>
        </authorList>
    </citation>
    <scope>NUCLEOTIDE SEQUENCE</scope>
    <source>
        <strain evidence="1">CDC141</strain>
    </source>
</reference>
<sequence>MTDPLSGSMMIEGRVSRRASGELRIEFRSGPGDPIAVAEREESVATGRRFPISLGRTKSRGDTHVLTYSDGYRVRIESSRDEPTVLKTATGTRVGLILVTDTATAISITAGTICHFVPHPEEPRTGDVFRLLILDVFGAELGRLSLIRSPEGWGRRGDELADNHLWWDRAGDTLPVPILGTRLAVGRRLDRDERDALLAACVDIALGLRPYITELKCLDG</sequence>
<keyword evidence="2" id="KW-1185">Reference proteome</keyword>
<gene>
    <name evidence="1" type="ORF">NDR86_10585</name>
</gene>
<organism evidence="1 2">
    <name type="scientific">Nocardia pulmonis</name>
    <dbReference type="NCBI Taxonomy" id="2951408"/>
    <lineage>
        <taxon>Bacteria</taxon>
        <taxon>Bacillati</taxon>
        <taxon>Actinomycetota</taxon>
        <taxon>Actinomycetes</taxon>
        <taxon>Mycobacteriales</taxon>
        <taxon>Nocardiaceae</taxon>
        <taxon>Nocardia</taxon>
    </lineage>
</organism>
<dbReference type="EMBL" id="JAMRXG010000004">
    <property type="protein sequence ID" value="MCM6773917.1"/>
    <property type="molecule type" value="Genomic_DNA"/>
</dbReference>